<evidence type="ECO:0000313" key="3">
    <source>
        <dbReference type="EMBL" id="OXA58767.1"/>
    </source>
</evidence>
<feature type="compositionally biased region" description="Basic and acidic residues" evidence="1">
    <location>
        <begin position="195"/>
        <end position="209"/>
    </location>
</feature>
<dbReference type="STRING" id="158441.A0A226ENR6"/>
<gene>
    <name evidence="3" type="ORF">Fcan01_07578</name>
</gene>
<name>A0A226ENR6_FOLCA</name>
<evidence type="ECO:0000313" key="4">
    <source>
        <dbReference type="Proteomes" id="UP000198287"/>
    </source>
</evidence>
<dbReference type="Proteomes" id="UP000198287">
    <property type="component" value="Unassembled WGS sequence"/>
</dbReference>
<dbReference type="PANTHER" id="PTHR10699:SF11">
    <property type="entry name" value="IGLOO, ISOFORM A"/>
    <property type="match status" value="1"/>
</dbReference>
<organism evidence="3 4">
    <name type="scientific">Folsomia candida</name>
    <name type="common">Springtail</name>
    <dbReference type="NCBI Taxonomy" id="158441"/>
    <lineage>
        <taxon>Eukaryota</taxon>
        <taxon>Metazoa</taxon>
        <taxon>Ecdysozoa</taxon>
        <taxon>Arthropoda</taxon>
        <taxon>Hexapoda</taxon>
        <taxon>Collembola</taxon>
        <taxon>Entomobryomorpha</taxon>
        <taxon>Isotomoidea</taxon>
        <taxon>Isotomidae</taxon>
        <taxon>Proisotominae</taxon>
        <taxon>Folsomia</taxon>
    </lineage>
</organism>
<dbReference type="InterPro" id="IPR000048">
    <property type="entry name" value="IQ_motif_EF-hand-BS"/>
</dbReference>
<dbReference type="SUPFAM" id="SSF47391">
    <property type="entry name" value="Dimerization-anchoring domain of cAMP-dependent PK regulatory subunit"/>
    <property type="match status" value="1"/>
</dbReference>
<dbReference type="InterPro" id="IPR047579">
    <property type="entry name" value="DD_CABYR_SP17"/>
</dbReference>
<dbReference type="PROSITE" id="PS50096">
    <property type="entry name" value="IQ"/>
    <property type="match status" value="2"/>
</dbReference>
<dbReference type="SMART" id="SM00015">
    <property type="entry name" value="IQ"/>
    <property type="match status" value="2"/>
</dbReference>
<comment type="caution">
    <text evidence="3">The sequence shown here is derived from an EMBL/GenBank/DDBJ whole genome shotgun (WGS) entry which is preliminary data.</text>
</comment>
<feature type="domain" description="RIIa" evidence="2">
    <location>
        <begin position="28"/>
        <end position="66"/>
    </location>
</feature>
<evidence type="ECO:0000256" key="1">
    <source>
        <dbReference type="SAM" id="MobiDB-lite"/>
    </source>
</evidence>
<reference evidence="3 4" key="1">
    <citation type="submission" date="2015-12" db="EMBL/GenBank/DDBJ databases">
        <title>The genome of Folsomia candida.</title>
        <authorList>
            <person name="Faddeeva A."/>
            <person name="Derks M.F."/>
            <person name="Anvar Y."/>
            <person name="Smit S."/>
            <person name="Van Straalen N."/>
            <person name="Roelofs D."/>
        </authorList>
    </citation>
    <scope>NUCLEOTIDE SEQUENCE [LARGE SCALE GENOMIC DNA]</scope>
    <source>
        <strain evidence="3 4">VU population</strain>
        <tissue evidence="3">Whole body</tissue>
    </source>
</reference>
<sequence>MAAHELPEMPNGPVMELHGQRKRFHVPHGLKPLLEEITREILRYQPNDIYAFLSKFMESKLAKREAASKEKRNSGNRRWNSLEGPDLLDLAELDELLDELNISKDIADKHATKIQAAFRGHRARRSLTEKGKTIHKDHRKSWEWKKWSWEGPSTLDNDQLQEFLEELNVDLESANKHATKIQAAFRGHAVRRKSKEGTKKDDGEKKLEEAASSQPSPPTAEPATAEVTQEPPARGSIGASGPAVETTEDGQPRKSAPGRASKPEATEADSPAPLPPPENKEPNSEITGEIQSETEMSDNEAEMPSIASQDEAFTGDEEET</sequence>
<dbReference type="AlphaFoldDB" id="A0A226ENR6"/>
<accession>A0A226ENR6</accession>
<keyword evidence="4" id="KW-1185">Reference proteome</keyword>
<feature type="compositionally biased region" description="Low complexity" evidence="1">
    <location>
        <begin position="221"/>
        <end position="233"/>
    </location>
</feature>
<dbReference type="CDD" id="cd23767">
    <property type="entry name" value="IQCD"/>
    <property type="match status" value="1"/>
</dbReference>
<dbReference type="CDD" id="cd12100">
    <property type="entry name" value="DD_CABYR_SP17"/>
    <property type="match status" value="1"/>
</dbReference>
<dbReference type="PANTHER" id="PTHR10699">
    <property type="entry name" value="NEUROMODULIN"/>
    <property type="match status" value="1"/>
</dbReference>
<dbReference type="Pfam" id="PF02197">
    <property type="entry name" value="RIIa"/>
    <property type="match status" value="1"/>
</dbReference>
<proteinExistence type="predicted"/>
<dbReference type="SMART" id="SM00394">
    <property type="entry name" value="RIIa"/>
    <property type="match status" value="1"/>
</dbReference>
<dbReference type="OrthoDB" id="252964at2759"/>
<dbReference type="Gene3D" id="1.20.5.190">
    <property type="match status" value="1"/>
</dbReference>
<protein>
    <submittedName>
        <fullName evidence="3">Sperm surface protein Sp17</fullName>
    </submittedName>
</protein>
<dbReference type="InterPro" id="IPR003117">
    <property type="entry name" value="cAMP_dep_PK_reg_su_I/II_a/b"/>
</dbReference>
<feature type="region of interest" description="Disordered" evidence="1">
    <location>
        <begin position="183"/>
        <end position="320"/>
    </location>
</feature>
<dbReference type="EMBL" id="LNIX01000003">
    <property type="protein sequence ID" value="OXA58767.1"/>
    <property type="molecule type" value="Genomic_DNA"/>
</dbReference>
<evidence type="ECO:0000259" key="2">
    <source>
        <dbReference type="SMART" id="SM00394"/>
    </source>
</evidence>
<dbReference type="Gene3D" id="1.20.890.10">
    <property type="entry name" value="cAMP-dependent protein kinase regulatory subunit, dimerization-anchoring domain"/>
    <property type="match status" value="1"/>
</dbReference>
<dbReference type="Pfam" id="PF00612">
    <property type="entry name" value="IQ"/>
    <property type="match status" value="2"/>
</dbReference>
<dbReference type="GO" id="GO:0005516">
    <property type="term" value="F:calmodulin binding"/>
    <property type="evidence" value="ECO:0007669"/>
    <property type="project" value="TreeGrafter"/>
</dbReference>